<dbReference type="InterPro" id="IPR056789">
    <property type="entry name" value="LRR_R13L1-DRL21"/>
</dbReference>
<evidence type="ECO:0000313" key="2">
    <source>
        <dbReference type="EMBL" id="KAE8668621.1"/>
    </source>
</evidence>
<comment type="caution">
    <text evidence="2">The sequence shown here is derived from an EMBL/GenBank/DDBJ whole genome shotgun (WGS) entry which is preliminary data.</text>
</comment>
<dbReference type="PANTHER" id="PTHR47186">
    <property type="entry name" value="LEUCINE-RICH REPEAT-CONTAINING PROTEIN 57"/>
    <property type="match status" value="1"/>
</dbReference>
<dbReference type="SUPFAM" id="SSF52058">
    <property type="entry name" value="L domain-like"/>
    <property type="match status" value="1"/>
</dbReference>
<keyword evidence="3" id="KW-1185">Reference proteome</keyword>
<evidence type="ECO:0000313" key="3">
    <source>
        <dbReference type="Proteomes" id="UP000436088"/>
    </source>
</evidence>
<dbReference type="Proteomes" id="UP000436088">
    <property type="component" value="Unassembled WGS sequence"/>
</dbReference>
<feature type="domain" description="R13L1/DRL21-like LRR repeat region" evidence="1">
    <location>
        <begin position="81"/>
        <end position="150"/>
    </location>
</feature>
<accession>A0A6A2X262</accession>
<gene>
    <name evidence="2" type="ORF">F3Y22_tig00112289pilonHSYRG00043</name>
</gene>
<dbReference type="AlphaFoldDB" id="A0A6A2X262"/>
<dbReference type="EMBL" id="VEPZ02001544">
    <property type="protein sequence ID" value="KAE8668621.1"/>
    <property type="molecule type" value="Genomic_DNA"/>
</dbReference>
<organism evidence="2 3">
    <name type="scientific">Hibiscus syriacus</name>
    <name type="common">Rose of Sharon</name>
    <dbReference type="NCBI Taxonomy" id="106335"/>
    <lineage>
        <taxon>Eukaryota</taxon>
        <taxon>Viridiplantae</taxon>
        <taxon>Streptophyta</taxon>
        <taxon>Embryophyta</taxon>
        <taxon>Tracheophyta</taxon>
        <taxon>Spermatophyta</taxon>
        <taxon>Magnoliopsida</taxon>
        <taxon>eudicotyledons</taxon>
        <taxon>Gunneridae</taxon>
        <taxon>Pentapetalae</taxon>
        <taxon>rosids</taxon>
        <taxon>malvids</taxon>
        <taxon>Malvales</taxon>
        <taxon>Malvaceae</taxon>
        <taxon>Malvoideae</taxon>
        <taxon>Hibiscus</taxon>
    </lineage>
</organism>
<sequence length="151" mass="17188">MDISKASVAALPQSIIKLYLLQSLRLMGCQRLTFPDGLRNLISLKHIHFDCESSQPVELQYLTALQTLPMFSLGISEHRVDALKGLNERGGELLMCNLENVRDKQEADGGDLEHKEKLCKVIFEWSTERKCNYYNDRAVLEELQPHSSLQA</sequence>
<reference evidence="2" key="1">
    <citation type="submission" date="2019-09" db="EMBL/GenBank/DDBJ databases">
        <title>Draft genome information of white flower Hibiscus syriacus.</title>
        <authorList>
            <person name="Kim Y.-M."/>
        </authorList>
    </citation>
    <scope>NUCLEOTIDE SEQUENCE [LARGE SCALE GENOMIC DNA]</scope>
    <source>
        <strain evidence="2">YM2019G1</strain>
    </source>
</reference>
<dbReference type="Pfam" id="PF25019">
    <property type="entry name" value="LRR_R13L1-DRL21"/>
    <property type="match status" value="1"/>
</dbReference>
<dbReference type="PANTHER" id="PTHR47186:SF18">
    <property type="entry name" value="RX N-TERMINAL DOMAIN-CONTAINING PROTEIN"/>
    <property type="match status" value="1"/>
</dbReference>
<name>A0A6A2X262_HIBSY</name>
<dbReference type="InterPro" id="IPR032675">
    <property type="entry name" value="LRR_dom_sf"/>
</dbReference>
<evidence type="ECO:0000259" key="1">
    <source>
        <dbReference type="Pfam" id="PF25019"/>
    </source>
</evidence>
<protein>
    <recommendedName>
        <fullName evidence="1">R13L1/DRL21-like LRR repeat region domain-containing protein</fullName>
    </recommendedName>
</protein>
<dbReference type="Gene3D" id="3.80.10.10">
    <property type="entry name" value="Ribonuclease Inhibitor"/>
    <property type="match status" value="1"/>
</dbReference>
<proteinExistence type="predicted"/>